<feature type="compositionally biased region" description="Polar residues" evidence="1">
    <location>
        <begin position="302"/>
        <end position="314"/>
    </location>
</feature>
<feature type="region of interest" description="Disordered" evidence="1">
    <location>
        <begin position="543"/>
        <end position="735"/>
    </location>
</feature>
<feature type="region of interest" description="Disordered" evidence="1">
    <location>
        <begin position="877"/>
        <end position="896"/>
    </location>
</feature>
<reference evidence="3" key="1">
    <citation type="submission" date="2017-12" db="EMBL/GenBank/DDBJ databases">
        <authorList>
            <consortium name="DOE Joint Genome Institute"/>
            <person name="Mondo S.J."/>
            <person name="Kjaerbolling I."/>
            <person name="Vesth T.C."/>
            <person name="Frisvad J.C."/>
            <person name="Nybo J.L."/>
            <person name="Theobald S."/>
            <person name="Kuo A."/>
            <person name="Bowyer P."/>
            <person name="Matsuda Y."/>
            <person name="Lyhne E.K."/>
            <person name="Kogle M.E."/>
            <person name="Clum A."/>
            <person name="Lipzen A."/>
            <person name="Salamov A."/>
            <person name="Ngan C.Y."/>
            <person name="Daum C."/>
            <person name="Chiniquy J."/>
            <person name="Barry K."/>
            <person name="LaButti K."/>
            <person name="Haridas S."/>
            <person name="Simmons B.A."/>
            <person name="Magnuson J.K."/>
            <person name="Mortensen U.H."/>
            <person name="Larsen T.O."/>
            <person name="Grigoriev I.V."/>
            <person name="Baker S.E."/>
            <person name="Andersen M.R."/>
            <person name="Nordberg H.P."/>
            <person name="Cantor M.N."/>
            <person name="Hua S.X."/>
        </authorList>
    </citation>
    <scope>NUCLEOTIDE SEQUENCE [LARGE SCALE GENOMIC DNA]</scope>
    <source>
        <strain evidence="3">IBT 19404</strain>
    </source>
</reference>
<feature type="region of interest" description="Disordered" evidence="1">
    <location>
        <begin position="478"/>
        <end position="528"/>
    </location>
</feature>
<accession>A0A2J5HVM4</accession>
<feature type="region of interest" description="Disordered" evidence="1">
    <location>
        <begin position="953"/>
        <end position="1038"/>
    </location>
</feature>
<feature type="compositionally biased region" description="Acidic residues" evidence="1">
    <location>
        <begin position="487"/>
        <end position="505"/>
    </location>
</feature>
<feature type="region of interest" description="Disordered" evidence="1">
    <location>
        <begin position="385"/>
        <end position="446"/>
    </location>
</feature>
<feature type="region of interest" description="Disordered" evidence="1">
    <location>
        <begin position="1"/>
        <end position="236"/>
    </location>
</feature>
<proteinExistence type="predicted"/>
<feature type="compositionally biased region" description="Basic and acidic residues" evidence="1">
    <location>
        <begin position="196"/>
        <end position="211"/>
    </location>
</feature>
<dbReference type="AlphaFoldDB" id="A0A2J5HVM4"/>
<feature type="compositionally biased region" description="Basic and acidic residues" evidence="1">
    <location>
        <begin position="218"/>
        <end position="230"/>
    </location>
</feature>
<organism evidence="2 3">
    <name type="scientific">Aspergillus taichungensis</name>
    <dbReference type="NCBI Taxonomy" id="482145"/>
    <lineage>
        <taxon>Eukaryota</taxon>
        <taxon>Fungi</taxon>
        <taxon>Dikarya</taxon>
        <taxon>Ascomycota</taxon>
        <taxon>Pezizomycotina</taxon>
        <taxon>Eurotiomycetes</taxon>
        <taxon>Eurotiomycetidae</taxon>
        <taxon>Eurotiales</taxon>
        <taxon>Aspergillaceae</taxon>
        <taxon>Aspergillus</taxon>
        <taxon>Aspergillus subgen. Circumdati</taxon>
    </lineage>
</organism>
<sequence>MPPSAVFSYWRRDHRRSSATPKLAPPLAQVPTIQSTPADVPPSVGTSLAHPEGSSPQTSEYSPGADGEKLSVTVSTAAIPPPSSSSTNLAVPSATSEKEIRPHSSPEEEREREVPLTAQSNHSQPSFTVPRATDQTDAESSKPSSPFRLSLGKSLLHAHHQPSDYHSKRASTPAMAPTSHFRFKPAPDDAAPDKVTAGHKDYKQDRPDGGHGGHGGRRPGDREVSGEHAPHKSGKAMLHLLNPMSLLARRRSSHLAHLRTEEIAAVPAIPDDYDPRIRGKIVHDFSAPRPRRTRSTAPTRSENCSRTSSSQDQPSAARLSDRDVPNYAPEQARKRQSEYAPVFKEHFEDDRPVLQVENKAYLQSSLLTNPTATDRDAQAIPAFARKLPAQIPEDGPVSDNTPSDKPPPDNAPGTSNEDRPQQHVRDADTIDITPHQPLGVPKHCKSNASRFSFDMNAVESETQEKLLEEKHKAKEAARKAKARMDGDFSDAEDDYDNDLFDDFDGLEEKIPGVNVDDDEEDGYDDFSAPDALANKSWLAPGLSPVVASPISPVGPGLPPGASLSTHDLGVLPTPPSERTTGVGAAEGRPAPPPNARDSTEPPTEVPQIPIGLPPSSSQPVVDDDDDDLYFDDGEFGDLTADVGGGETFDESIFDDESSHLYSRKTAAAQPPVPPAEDRDPAPAPMEILSELDELALDPGDSPEGLKHMPSMASDYRGLGSRRVGRGPPALDPAKAQGGVLSEHNLEALHHALAAAASQATQDGARGRAVSGSELSLGVESLPESLPPTLAAAPALGADDGAFEDLVAFEDLDDDDFDASLYDDPIIAAANAEALENDDEGFYGQEFGFYAHAHGSQTTQLTSGGYFGPRTLEGLTRSYSSRGTFREPSLTPITERSEWSTRNSVISLPPHGAGAHSGPSLASPGLAQLVDLGPREDEMTLSALMRLRRGAWGGSNGSLRSSSASPPPHPPHAPHASHAPSSHRGSFTGLSDVSPTVHSVPPDLPWGSSSTSESPRKDAETSGGSSPPRRVESSPIRGP</sequence>
<feature type="compositionally biased region" description="Acidic residues" evidence="1">
    <location>
        <begin position="621"/>
        <end position="635"/>
    </location>
</feature>
<gene>
    <name evidence="2" type="ORF">BDW42DRAFT_193797</name>
</gene>
<feature type="compositionally biased region" description="Low complexity" evidence="1">
    <location>
        <begin position="973"/>
        <end position="982"/>
    </location>
</feature>
<feature type="compositionally biased region" description="Basic and acidic residues" evidence="1">
    <location>
        <begin position="416"/>
        <end position="428"/>
    </location>
</feature>
<dbReference type="Proteomes" id="UP000235023">
    <property type="component" value="Unassembled WGS sequence"/>
</dbReference>
<protein>
    <submittedName>
        <fullName evidence="2">Uncharacterized protein</fullName>
    </submittedName>
</protein>
<feature type="region of interest" description="Disordered" evidence="1">
    <location>
        <begin position="280"/>
        <end position="339"/>
    </location>
</feature>
<feature type="compositionally biased region" description="Acidic residues" evidence="1">
    <location>
        <begin position="515"/>
        <end position="524"/>
    </location>
</feature>
<dbReference type="OrthoDB" id="5408302at2759"/>
<feature type="compositionally biased region" description="Polar residues" evidence="1">
    <location>
        <begin position="117"/>
        <end position="127"/>
    </location>
</feature>
<keyword evidence="3" id="KW-1185">Reference proteome</keyword>
<evidence type="ECO:0000256" key="1">
    <source>
        <dbReference type="SAM" id="MobiDB-lite"/>
    </source>
</evidence>
<name>A0A2J5HVM4_9EURO</name>
<feature type="compositionally biased region" description="Basic and acidic residues" evidence="1">
    <location>
        <begin position="96"/>
        <end position="114"/>
    </location>
</feature>
<evidence type="ECO:0000313" key="3">
    <source>
        <dbReference type="Proteomes" id="UP000235023"/>
    </source>
</evidence>
<dbReference type="EMBL" id="KZ559537">
    <property type="protein sequence ID" value="PLN81439.1"/>
    <property type="molecule type" value="Genomic_DNA"/>
</dbReference>
<feature type="compositionally biased region" description="Polar residues" evidence="1">
    <location>
        <begin position="983"/>
        <end position="996"/>
    </location>
</feature>
<evidence type="ECO:0000313" key="2">
    <source>
        <dbReference type="EMBL" id="PLN81439.1"/>
    </source>
</evidence>